<sequence length="689" mass="77189">MAKSLRYKVACAGTVLCISVCGSVSQGRDRADLWPAETWTTAAPAEMGMDESLLARAKDYALAGDGSGLIVRHGRVVMRWGDQKQTYDLKSSTKAIGVTALGLALGDGKIAGLHEPVARYHPEFGVPPETNRDKGWLEKITLLHLAAQTAGFDKNGGYTELLFEPGTKWSYSDGGPNWLAECVTLVYGRDLQELLFDRIFSPIGIRRDDLRWRANSYRPREIDGVARREFGSGIHANVDAMARIGYLYLRWGRWQDRQLIPSWFVDAARTVPHGVKRLPVLKEQEYGNASDHYGPLWWNNADGTMKNVPRDAYWSWGLYDSLIVVIPSLDVVVARAGKSIGRERTPHYAPIEPFIELVAVSVKDRGRWPGAPYPGSEVIRDIEWAPADTILRAADGSDNWPITWADDDHLYTAYGDGWGFEPKVDRKLSLGFARVSGGPQDFKGVNVRSETGERRGDGRSGPKASGMLCIDGTLYMFVRNVGNSQVAWSSDHGRTWQWCDWKFETGFGAPTFLNFGKDYAGARDEYVYVYSTDSDSAYEPADRMVMARVPKDRIRQRQAYEFFRGLDATGTPLWTKDIRERGAVFVHPGRCYRGGISYNAGLKRYLWCQVLPESTDSRGPRYQGGFGVYEAPEPWGPWRTAYYTQAWDVGPGETASFPTKWISQDGRTCHLLFSGNDAFSVRRATLHSE</sequence>
<evidence type="ECO:0000259" key="2">
    <source>
        <dbReference type="Pfam" id="PF00144"/>
    </source>
</evidence>
<dbReference type="CDD" id="cd15482">
    <property type="entry name" value="Sialidase_non-viral"/>
    <property type="match status" value="1"/>
</dbReference>
<evidence type="ECO:0000259" key="3">
    <source>
        <dbReference type="Pfam" id="PF13810"/>
    </source>
</evidence>
<evidence type="ECO:0000313" key="4">
    <source>
        <dbReference type="EMBL" id="MDI6451238.1"/>
    </source>
</evidence>
<dbReference type="InterPro" id="IPR012338">
    <property type="entry name" value="Beta-lactam/transpept-like"/>
</dbReference>
<dbReference type="PANTHER" id="PTHR43283">
    <property type="entry name" value="BETA-LACTAMASE-RELATED"/>
    <property type="match status" value="1"/>
</dbReference>
<name>A0AAW6TZS6_9BACT</name>
<keyword evidence="5" id="KW-1185">Reference proteome</keyword>
<reference evidence="4" key="1">
    <citation type="submission" date="2023-05" db="EMBL/GenBank/DDBJ databases">
        <title>Anaerotaeda fermentans gen. nov., sp. nov., a novel anaerobic planctomycete of the new family within the order Sedimentisphaerales isolated from Taman Peninsula, Russia.</title>
        <authorList>
            <person name="Khomyakova M.A."/>
            <person name="Merkel A.Y."/>
            <person name="Slobodkin A.I."/>
        </authorList>
    </citation>
    <scope>NUCLEOTIDE SEQUENCE</scope>
    <source>
        <strain evidence="4">M17dextr</strain>
    </source>
</reference>
<dbReference type="InterPro" id="IPR001466">
    <property type="entry name" value="Beta-lactam-related"/>
</dbReference>
<dbReference type="InterPro" id="IPR036278">
    <property type="entry name" value="Sialidase_sf"/>
</dbReference>
<feature type="region of interest" description="Disordered" evidence="1">
    <location>
        <begin position="443"/>
        <end position="464"/>
    </location>
</feature>
<organism evidence="4 5">
    <name type="scientific">Anaerobaca lacustris</name>
    <dbReference type="NCBI Taxonomy" id="3044600"/>
    <lineage>
        <taxon>Bacteria</taxon>
        <taxon>Pseudomonadati</taxon>
        <taxon>Planctomycetota</taxon>
        <taxon>Phycisphaerae</taxon>
        <taxon>Sedimentisphaerales</taxon>
        <taxon>Anaerobacaceae</taxon>
        <taxon>Anaerobaca</taxon>
    </lineage>
</organism>
<dbReference type="RefSeq" id="WP_349246646.1">
    <property type="nucleotide sequence ID" value="NZ_JASCXX010000031.1"/>
</dbReference>
<proteinExistence type="predicted"/>
<dbReference type="GO" id="GO:0016787">
    <property type="term" value="F:hydrolase activity"/>
    <property type="evidence" value="ECO:0007669"/>
    <property type="project" value="UniProtKB-KW"/>
</dbReference>
<keyword evidence="4" id="KW-0378">Hydrolase</keyword>
<evidence type="ECO:0000256" key="1">
    <source>
        <dbReference type="SAM" id="MobiDB-lite"/>
    </source>
</evidence>
<dbReference type="Gene3D" id="3.40.710.10">
    <property type="entry name" value="DD-peptidase/beta-lactamase superfamily"/>
    <property type="match status" value="1"/>
</dbReference>
<dbReference type="EMBL" id="JASCXX010000031">
    <property type="protein sequence ID" value="MDI6451238.1"/>
    <property type="molecule type" value="Genomic_DNA"/>
</dbReference>
<dbReference type="PANTHER" id="PTHR43283:SF7">
    <property type="entry name" value="BETA-LACTAMASE-RELATED DOMAIN-CONTAINING PROTEIN"/>
    <property type="match status" value="1"/>
</dbReference>
<dbReference type="Pfam" id="PF00144">
    <property type="entry name" value="Beta-lactamase"/>
    <property type="match status" value="1"/>
</dbReference>
<dbReference type="Proteomes" id="UP001431776">
    <property type="component" value="Unassembled WGS sequence"/>
</dbReference>
<dbReference type="Pfam" id="PF13810">
    <property type="entry name" value="DUF4185"/>
    <property type="match status" value="1"/>
</dbReference>
<dbReference type="InterPro" id="IPR050789">
    <property type="entry name" value="Diverse_Enzym_Activities"/>
</dbReference>
<feature type="compositionally biased region" description="Basic and acidic residues" evidence="1">
    <location>
        <begin position="450"/>
        <end position="460"/>
    </location>
</feature>
<dbReference type="SUPFAM" id="SSF56601">
    <property type="entry name" value="beta-lactamase/transpeptidase-like"/>
    <property type="match status" value="1"/>
</dbReference>
<dbReference type="InterPro" id="IPR025442">
    <property type="entry name" value="DUF4185"/>
</dbReference>
<accession>A0AAW6TZS6</accession>
<dbReference type="SUPFAM" id="SSF50939">
    <property type="entry name" value="Sialidases"/>
    <property type="match status" value="1"/>
</dbReference>
<gene>
    <name evidence="4" type="ORF">QJ522_19405</name>
</gene>
<comment type="caution">
    <text evidence="4">The sequence shown here is derived from an EMBL/GenBank/DDBJ whole genome shotgun (WGS) entry which is preliminary data.</text>
</comment>
<protein>
    <submittedName>
        <fullName evidence="4">Serine hydrolase</fullName>
    </submittedName>
</protein>
<evidence type="ECO:0000313" key="5">
    <source>
        <dbReference type="Proteomes" id="UP001431776"/>
    </source>
</evidence>
<feature type="domain" description="Beta-lactamase-related" evidence="2">
    <location>
        <begin position="69"/>
        <end position="334"/>
    </location>
</feature>
<feature type="domain" description="DUF4185" evidence="3">
    <location>
        <begin position="484"/>
        <end position="645"/>
    </location>
</feature>
<dbReference type="AlphaFoldDB" id="A0AAW6TZS6"/>